<dbReference type="EMBL" id="BACD03000025">
    <property type="protein sequence ID" value="GAO49670.1"/>
    <property type="molecule type" value="Genomic_DNA"/>
</dbReference>
<feature type="transmembrane region" description="Helical" evidence="8">
    <location>
        <begin position="386"/>
        <end position="412"/>
    </location>
</feature>
<evidence type="ECO:0000259" key="10">
    <source>
        <dbReference type="SMART" id="SM01320"/>
    </source>
</evidence>
<evidence type="ECO:0000256" key="8">
    <source>
        <dbReference type="SAM" id="Phobius"/>
    </source>
</evidence>
<dbReference type="InterPro" id="IPR032800">
    <property type="entry name" value="TRP_N"/>
</dbReference>
<dbReference type="Pfam" id="PF14558">
    <property type="entry name" value="TRP_N"/>
    <property type="match status" value="1"/>
</dbReference>
<feature type="transmembrane region" description="Helical" evidence="8">
    <location>
        <begin position="480"/>
        <end position="500"/>
    </location>
</feature>
<feature type="transmembrane region" description="Helical" evidence="8">
    <location>
        <begin position="536"/>
        <end position="556"/>
    </location>
</feature>
<comment type="similarity">
    <text evidence="2">Belongs to the transient receptor potential (TRP) ion channel family.</text>
</comment>
<feature type="region of interest" description="Disordered" evidence="7">
    <location>
        <begin position="600"/>
        <end position="640"/>
    </location>
</feature>
<feature type="transmembrane region" description="Helical" evidence="8">
    <location>
        <begin position="418"/>
        <end position="443"/>
    </location>
</feature>
<reference evidence="11 12" key="2">
    <citation type="journal article" date="2014" name="J. Gen. Appl. Microbiol.">
        <title>The early diverging ascomycetous budding yeast Saitoella complicata has three histone deacetylases belonging to the Clr6, Hos2, and Rpd3 lineages.</title>
        <authorList>
            <person name="Nishida H."/>
            <person name="Matsumoto T."/>
            <person name="Kondo S."/>
            <person name="Hamamoto M."/>
            <person name="Yoshikawa H."/>
        </authorList>
    </citation>
    <scope>NUCLEOTIDE SEQUENCE [LARGE SCALE GENOMIC DNA]</scope>
    <source>
        <strain evidence="11 12">NRRL Y-17804</strain>
    </source>
</reference>
<dbReference type="Proteomes" id="UP000033140">
    <property type="component" value="Unassembled WGS sequence"/>
</dbReference>
<name>A0A0E9NJT8_SAICN</name>
<evidence type="ECO:0000256" key="6">
    <source>
        <dbReference type="ARBA" id="ARBA00023136"/>
    </source>
</evidence>
<dbReference type="Pfam" id="PF06011">
    <property type="entry name" value="TRP"/>
    <property type="match status" value="1"/>
</dbReference>
<evidence type="ECO:0000256" key="3">
    <source>
        <dbReference type="ARBA" id="ARBA00022692"/>
    </source>
</evidence>
<dbReference type="InterPro" id="IPR010308">
    <property type="entry name" value="TRP_C"/>
</dbReference>
<keyword evidence="5 8" id="KW-1133">Transmembrane helix</keyword>
<organism evidence="11 12">
    <name type="scientific">Saitoella complicata (strain BCRC 22490 / CBS 7301 / JCM 7358 / NBRC 10748 / NRRL Y-17804)</name>
    <dbReference type="NCBI Taxonomy" id="698492"/>
    <lineage>
        <taxon>Eukaryota</taxon>
        <taxon>Fungi</taxon>
        <taxon>Dikarya</taxon>
        <taxon>Ascomycota</taxon>
        <taxon>Taphrinomycotina</taxon>
        <taxon>Taphrinomycotina incertae sedis</taxon>
        <taxon>Saitoella</taxon>
    </lineage>
</organism>
<protein>
    <recommendedName>
        <fullName evidence="10">ML-like domain-containing protein</fullName>
    </recommendedName>
</protein>
<dbReference type="GO" id="GO:0009272">
    <property type="term" value="P:fungal-type cell wall biogenesis"/>
    <property type="evidence" value="ECO:0007669"/>
    <property type="project" value="TreeGrafter"/>
</dbReference>
<evidence type="ECO:0000256" key="9">
    <source>
        <dbReference type="SAM" id="SignalP"/>
    </source>
</evidence>
<reference evidence="11 12" key="1">
    <citation type="journal article" date="2011" name="J. Gen. Appl. Microbiol.">
        <title>Draft genome sequencing of the enigmatic yeast Saitoella complicata.</title>
        <authorList>
            <person name="Nishida H."/>
            <person name="Hamamoto M."/>
            <person name="Sugiyama J."/>
        </authorList>
    </citation>
    <scope>NUCLEOTIDE SEQUENCE [LARGE SCALE GENOMIC DNA]</scope>
    <source>
        <strain evidence="11 12">NRRL Y-17804</strain>
    </source>
</reference>
<dbReference type="GO" id="GO:0016020">
    <property type="term" value="C:membrane"/>
    <property type="evidence" value="ECO:0007669"/>
    <property type="project" value="UniProtKB-SubCell"/>
</dbReference>
<dbReference type="PANTHER" id="PTHR31145">
    <property type="entry name" value="INTEGRAL MEMBRANE PROTEIN (AFU_ORTHOLOGUE AFUA_7G01610)"/>
    <property type="match status" value="1"/>
</dbReference>
<feature type="transmembrane region" description="Helical" evidence="8">
    <location>
        <begin position="345"/>
        <end position="366"/>
    </location>
</feature>
<evidence type="ECO:0000256" key="5">
    <source>
        <dbReference type="ARBA" id="ARBA00022989"/>
    </source>
</evidence>
<keyword evidence="12" id="KW-1185">Reference proteome</keyword>
<evidence type="ECO:0000256" key="4">
    <source>
        <dbReference type="ARBA" id="ARBA00022729"/>
    </source>
</evidence>
<feature type="compositionally biased region" description="Low complexity" evidence="7">
    <location>
        <begin position="674"/>
        <end position="687"/>
    </location>
</feature>
<dbReference type="PANTHER" id="PTHR31145:SF5">
    <property type="entry name" value="DUF907 DOMAIN PROTEIN (AFU_ORTHOLOGUE AFUA_2G06100)"/>
    <property type="match status" value="1"/>
</dbReference>
<evidence type="ECO:0000313" key="12">
    <source>
        <dbReference type="Proteomes" id="UP000033140"/>
    </source>
</evidence>
<dbReference type="OMA" id="KSYWWIF"/>
<dbReference type="STRING" id="698492.A0A0E9NJT8"/>
<dbReference type="AlphaFoldDB" id="A0A0E9NJT8"/>
<keyword evidence="4 9" id="KW-0732">Signal</keyword>
<keyword evidence="3 8" id="KW-0812">Transmembrane</keyword>
<feature type="transmembrane region" description="Helical" evidence="8">
    <location>
        <begin position="568"/>
        <end position="590"/>
    </location>
</feature>
<evidence type="ECO:0000256" key="1">
    <source>
        <dbReference type="ARBA" id="ARBA00004141"/>
    </source>
</evidence>
<keyword evidence="6 8" id="KW-0472">Membrane</keyword>
<accession>A0A0E9NJT8</accession>
<feature type="transmembrane region" description="Helical" evidence="8">
    <location>
        <begin position="506"/>
        <end position="524"/>
    </location>
</feature>
<evidence type="ECO:0000256" key="2">
    <source>
        <dbReference type="ARBA" id="ARBA00010642"/>
    </source>
</evidence>
<comment type="caution">
    <text evidence="11">The sequence shown here is derived from an EMBL/GenBank/DDBJ whole genome shotgun (WGS) entry which is preliminary data.</text>
</comment>
<sequence length="762" mass="82716">MFGFSKYSFLALAMAGLARASNTISTDGFSLCSSNSTITVSEFYVSFDKSTSEVTFDVSGSSSSIANVTAVLNITAYGNNVFSKTFSPCAYNVEQLCPVPSGAFSGSGSIAVPGGVVSQIPSIAFEIPDLDGQATLQLYAEDGTELACLTSSVTNGKSTDVAGVKYATIGIAVGAAALSTFGSLMSSSSAGGSTHLSPSFVEVMWWFQGIALNGALSVNYPSVYRNFAKNFQWSTGLWGWEWMQNGIDGFRVKSGGSLTKGSYLTLRNTTLAFGNGSDSSSSTTVAKRGLEGLVDGLLKRDITIGGLGTGTEADNSTDSNSSLTTVVNGLKAFSEQIEVPSTNTFMTVLLIFLIIIAAISVLILGFRVILEVKCPQKLQGFRKRYWWFLSGTLVRVVLILYGTWAMFCLYQFRRGDSWAADLLAAITLALFTGILAFFTVRIVMLARRARKLQGGVQELYEHKPWLRKYGLFYDSFRTRFWWFFIPLILYSLIKGAFIALADGNGLVQTCGQLGAEVLLLFLMLWDRPYDNRGANIINIVISVVRILSCVCLLIFVEELGIQATSKTVTGVALIVIQSVLTAVLAILIIVNAVKAMMPKKPNQNQEKKMENGESDDEDVLTTLTPMGKGGSMRRSEREMDDMEKLGLKRGDGYMRTPTQENFARFGFQEREVSPSRSRGSSPDSRGGVLVAEEGDIGKERYSLGGEDYAYQGPTIAGWGHGHGQGIHRTESREGLVPNAADYDRTASVYEAYSRGYAQNNRL</sequence>
<gene>
    <name evidence="11" type="ORF">G7K_3817-t1</name>
</gene>
<dbReference type="GO" id="GO:0055085">
    <property type="term" value="P:transmembrane transport"/>
    <property type="evidence" value="ECO:0007669"/>
    <property type="project" value="TreeGrafter"/>
</dbReference>
<proteinExistence type="inferred from homology"/>
<dbReference type="InterPro" id="IPR040241">
    <property type="entry name" value="TRP_Flc/Pkd2-like"/>
</dbReference>
<reference evidence="11 12" key="3">
    <citation type="journal article" date="2015" name="Genome Announc.">
        <title>Draft Genome Sequence of the Archiascomycetous Yeast Saitoella complicata.</title>
        <authorList>
            <person name="Yamauchi K."/>
            <person name="Kondo S."/>
            <person name="Hamamoto M."/>
            <person name="Takahashi Y."/>
            <person name="Ogura Y."/>
            <person name="Hayashi T."/>
            <person name="Nishida H."/>
        </authorList>
    </citation>
    <scope>NUCLEOTIDE SEQUENCE [LARGE SCALE GENOMIC DNA]</scope>
    <source>
        <strain evidence="11 12">NRRL Y-17804</strain>
    </source>
</reference>
<dbReference type="SMART" id="SM01320">
    <property type="entry name" value="TRP_N"/>
    <property type="match status" value="1"/>
</dbReference>
<evidence type="ECO:0000256" key="7">
    <source>
        <dbReference type="SAM" id="MobiDB-lite"/>
    </source>
</evidence>
<feature type="domain" description="ML-like" evidence="10">
    <location>
        <begin position="22"/>
        <end position="160"/>
    </location>
</feature>
<evidence type="ECO:0000313" key="11">
    <source>
        <dbReference type="EMBL" id="GAO49670.1"/>
    </source>
</evidence>
<feature type="signal peptide" evidence="9">
    <location>
        <begin position="1"/>
        <end position="20"/>
    </location>
</feature>
<comment type="subcellular location">
    <subcellularLocation>
        <location evidence="1">Membrane</location>
        <topology evidence="1">Multi-pass membrane protein</topology>
    </subcellularLocation>
</comment>
<feature type="region of interest" description="Disordered" evidence="7">
    <location>
        <begin position="666"/>
        <end position="688"/>
    </location>
</feature>
<feature type="chain" id="PRO_5002430431" description="ML-like domain-containing protein" evidence="9">
    <location>
        <begin position="21"/>
        <end position="762"/>
    </location>
</feature>